<comment type="caution">
    <text evidence="1">The sequence shown here is derived from an EMBL/GenBank/DDBJ whole genome shotgun (WGS) entry which is preliminary data.</text>
</comment>
<evidence type="ECO:0000313" key="2">
    <source>
        <dbReference type="Proteomes" id="UP001367508"/>
    </source>
</evidence>
<organism evidence="1 2">
    <name type="scientific">Canavalia gladiata</name>
    <name type="common">Sword bean</name>
    <name type="synonym">Dolichos gladiatus</name>
    <dbReference type="NCBI Taxonomy" id="3824"/>
    <lineage>
        <taxon>Eukaryota</taxon>
        <taxon>Viridiplantae</taxon>
        <taxon>Streptophyta</taxon>
        <taxon>Embryophyta</taxon>
        <taxon>Tracheophyta</taxon>
        <taxon>Spermatophyta</taxon>
        <taxon>Magnoliopsida</taxon>
        <taxon>eudicotyledons</taxon>
        <taxon>Gunneridae</taxon>
        <taxon>Pentapetalae</taxon>
        <taxon>rosids</taxon>
        <taxon>fabids</taxon>
        <taxon>Fabales</taxon>
        <taxon>Fabaceae</taxon>
        <taxon>Papilionoideae</taxon>
        <taxon>50 kb inversion clade</taxon>
        <taxon>NPAAA clade</taxon>
        <taxon>indigoferoid/millettioid clade</taxon>
        <taxon>Phaseoleae</taxon>
        <taxon>Canavalia</taxon>
    </lineage>
</organism>
<dbReference type="AlphaFoldDB" id="A0AAN9MZ54"/>
<sequence>MVTCVSSMPMFPKFNSAIHLLQYHYPRLSYFLDNIVFGSWDSQWISSEILNPEQFGKNLQTSQSNAILAINALA</sequence>
<dbReference type="Proteomes" id="UP001367508">
    <property type="component" value="Unassembled WGS sequence"/>
</dbReference>
<name>A0AAN9MZ54_CANGL</name>
<protein>
    <submittedName>
        <fullName evidence="1">Uncharacterized protein</fullName>
    </submittedName>
</protein>
<gene>
    <name evidence="1" type="ORF">VNO77_04785</name>
</gene>
<keyword evidence="2" id="KW-1185">Reference proteome</keyword>
<accession>A0AAN9MZ54</accession>
<proteinExistence type="predicted"/>
<dbReference type="EMBL" id="JAYMYQ010000001">
    <property type="protein sequence ID" value="KAK7362666.1"/>
    <property type="molecule type" value="Genomic_DNA"/>
</dbReference>
<reference evidence="1 2" key="1">
    <citation type="submission" date="2024-01" db="EMBL/GenBank/DDBJ databases">
        <title>The genomes of 5 underutilized Papilionoideae crops provide insights into root nodulation and disease resistanc.</title>
        <authorList>
            <person name="Jiang F."/>
        </authorList>
    </citation>
    <scope>NUCLEOTIDE SEQUENCE [LARGE SCALE GENOMIC DNA]</scope>
    <source>
        <strain evidence="1">LVBAO_FW01</strain>
        <tissue evidence="1">Leaves</tissue>
    </source>
</reference>
<evidence type="ECO:0000313" key="1">
    <source>
        <dbReference type="EMBL" id="KAK7362666.1"/>
    </source>
</evidence>